<proteinExistence type="predicted"/>
<accession>A0ABV4J420</accession>
<keyword evidence="3" id="KW-1185">Reference proteome</keyword>
<comment type="caution">
    <text evidence="2">The sequence shown here is derived from an EMBL/GenBank/DDBJ whole genome shotgun (WGS) entry which is preliminary data.</text>
</comment>
<organism evidence="2 3">
    <name type="scientific">Streptomyces pimonensis</name>
    <dbReference type="NCBI Taxonomy" id="2860288"/>
    <lineage>
        <taxon>Bacteria</taxon>
        <taxon>Bacillati</taxon>
        <taxon>Actinomycetota</taxon>
        <taxon>Actinomycetes</taxon>
        <taxon>Kitasatosporales</taxon>
        <taxon>Streptomycetaceae</taxon>
        <taxon>Streptomyces</taxon>
    </lineage>
</organism>
<reference evidence="2 3" key="1">
    <citation type="journal article" date="2021" name="Res Sq">
        <title>Streptomyces Pimoensis sp. nov., Isolated From the Taklimakan Desert in Xinjiang, China.</title>
        <authorList>
            <person name="Zhang P."/>
            <person name="Luo X."/>
            <person name="Luo X."/>
            <person name="Liu Z."/>
            <person name="Xia Z."/>
            <person name="Wan C."/>
            <person name="zhang L."/>
        </authorList>
    </citation>
    <scope>NUCLEOTIDE SEQUENCE [LARGE SCALE GENOMIC DNA]</scope>
    <source>
        <strain evidence="2 3">TRM75549</strain>
    </source>
</reference>
<evidence type="ECO:0000256" key="1">
    <source>
        <dbReference type="SAM" id="MobiDB-lite"/>
    </source>
</evidence>
<dbReference type="EMBL" id="JAHWZY010000019">
    <property type="protein sequence ID" value="MEZ3180762.1"/>
    <property type="molecule type" value="Genomic_DNA"/>
</dbReference>
<evidence type="ECO:0000313" key="3">
    <source>
        <dbReference type="Proteomes" id="UP001567537"/>
    </source>
</evidence>
<evidence type="ECO:0000313" key="2">
    <source>
        <dbReference type="EMBL" id="MEZ3180762.1"/>
    </source>
</evidence>
<feature type="region of interest" description="Disordered" evidence="1">
    <location>
        <begin position="1"/>
        <end position="20"/>
    </location>
</feature>
<dbReference type="Proteomes" id="UP001567537">
    <property type="component" value="Unassembled WGS sequence"/>
</dbReference>
<dbReference type="RefSeq" id="WP_371239632.1">
    <property type="nucleotide sequence ID" value="NZ_JAHWZY010000019.1"/>
</dbReference>
<name>A0ABV4J420_9ACTN</name>
<protein>
    <submittedName>
        <fullName evidence="2">Uncharacterized protein</fullName>
    </submittedName>
</protein>
<sequence length="53" mass="5688">MTAREILDRFPAGGPRGSWPAEEKAAELTAAGTPATVRMDLESDQFLVVEEVA</sequence>
<gene>
    <name evidence="2" type="ORF">KYY02_19340</name>
</gene>